<feature type="transmembrane region" description="Helical" evidence="1">
    <location>
        <begin position="127"/>
        <end position="156"/>
    </location>
</feature>
<name>A0ABD6D4E5_9EURY</name>
<feature type="domain" description="DUF7979" evidence="2">
    <location>
        <begin position="33"/>
        <end position="116"/>
    </location>
</feature>
<evidence type="ECO:0000313" key="3">
    <source>
        <dbReference type="EMBL" id="MFD1635039.1"/>
    </source>
</evidence>
<dbReference type="Pfam" id="PF25934">
    <property type="entry name" value="DUF7979"/>
    <property type="match status" value="1"/>
</dbReference>
<evidence type="ECO:0000259" key="2">
    <source>
        <dbReference type="Pfam" id="PF25934"/>
    </source>
</evidence>
<dbReference type="RefSeq" id="WP_256405265.1">
    <property type="nucleotide sequence ID" value="NZ_CP187151.1"/>
</dbReference>
<keyword evidence="1" id="KW-0472">Membrane</keyword>
<evidence type="ECO:0000256" key="1">
    <source>
        <dbReference type="SAM" id="Phobius"/>
    </source>
</evidence>
<comment type="caution">
    <text evidence="3">The sequence shown here is derived from an EMBL/GenBank/DDBJ whole genome shotgun (WGS) entry which is preliminary data.</text>
</comment>
<keyword evidence="4" id="KW-1185">Reference proteome</keyword>
<dbReference type="EMBL" id="JBHUDL010000010">
    <property type="protein sequence ID" value="MFD1635039.1"/>
    <property type="molecule type" value="Genomic_DNA"/>
</dbReference>
<gene>
    <name evidence="3" type="ORF">ACFSBJ_15005</name>
</gene>
<accession>A0ABD6D4E5</accession>
<evidence type="ECO:0000313" key="4">
    <source>
        <dbReference type="Proteomes" id="UP001597075"/>
    </source>
</evidence>
<keyword evidence="1" id="KW-0812">Transmembrane</keyword>
<proteinExistence type="predicted"/>
<dbReference type="InterPro" id="IPR058285">
    <property type="entry name" value="DUF7979"/>
</dbReference>
<organism evidence="3 4">
    <name type="scientific">Haloplanus ruber</name>
    <dbReference type="NCBI Taxonomy" id="869892"/>
    <lineage>
        <taxon>Archaea</taxon>
        <taxon>Methanobacteriati</taxon>
        <taxon>Methanobacteriota</taxon>
        <taxon>Stenosarchaea group</taxon>
        <taxon>Halobacteria</taxon>
        <taxon>Halobacteriales</taxon>
        <taxon>Haloferacaceae</taxon>
        <taxon>Haloplanus</taxon>
    </lineage>
</organism>
<sequence>MVRVSLPSALVAVGIALLLLSAVPVGNGVDTDYVHRVDPAENGTLAHGIAYDERDVLPYEDLSAPAQRAVARGAADSPYVVEHASATAPEFRYTSDHVSLNEGLYAVSYDGTVYAVRTERRSEALNLAALAVGLAFSAIRPLGLLFIAAGLATAGLRRYRG</sequence>
<protein>
    <recommendedName>
        <fullName evidence="2">DUF7979 domain-containing protein</fullName>
    </recommendedName>
</protein>
<reference evidence="3 4" key="1">
    <citation type="journal article" date="2019" name="Int. J. Syst. Evol. Microbiol.">
        <title>The Global Catalogue of Microorganisms (GCM) 10K type strain sequencing project: providing services to taxonomists for standard genome sequencing and annotation.</title>
        <authorList>
            <consortium name="The Broad Institute Genomics Platform"/>
            <consortium name="The Broad Institute Genome Sequencing Center for Infectious Disease"/>
            <person name="Wu L."/>
            <person name="Ma J."/>
        </authorList>
    </citation>
    <scope>NUCLEOTIDE SEQUENCE [LARGE SCALE GENOMIC DNA]</scope>
    <source>
        <strain evidence="3 4">CGMCC 1.10594</strain>
    </source>
</reference>
<keyword evidence="1" id="KW-1133">Transmembrane helix</keyword>
<dbReference type="AlphaFoldDB" id="A0ABD6D4E5"/>
<dbReference type="Proteomes" id="UP001597075">
    <property type="component" value="Unassembled WGS sequence"/>
</dbReference>